<evidence type="ECO:0000313" key="1">
    <source>
        <dbReference type="EMBL" id="TCJ94694.1"/>
    </source>
</evidence>
<dbReference type="OrthoDB" id="5686413at2"/>
<evidence type="ECO:0000313" key="2">
    <source>
        <dbReference type="Proteomes" id="UP000294702"/>
    </source>
</evidence>
<dbReference type="EMBL" id="SMFT01000007">
    <property type="protein sequence ID" value="TCJ94694.1"/>
    <property type="molecule type" value="Genomic_DNA"/>
</dbReference>
<comment type="caution">
    <text evidence="1">The sequence shown here is derived from an EMBL/GenBank/DDBJ whole genome shotgun (WGS) entry which is preliminary data.</text>
</comment>
<dbReference type="AlphaFoldDB" id="A0A4R1FMR9"/>
<organism evidence="1 2">
    <name type="scientific">Volucribacter psittacicida</name>
    <dbReference type="NCBI Taxonomy" id="203482"/>
    <lineage>
        <taxon>Bacteria</taxon>
        <taxon>Pseudomonadati</taxon>
        <taxon>Pseudomonadota</taxon>
        <taxon>Gammaproteobacteria</taxon>
        <taxon>Pasteurellales</taxon>
        <taxon>Pasteurellaceae</taxon>
        <taxon>Volucribacter</taxon>
    </lineage>
</organism>
<accession>A0A4R1FMR9</accession>
<dbReference type="Proteomes" id="UP000294702">
    <property type="component" value="Unassembled WGS sequence"/>
</dbReference>
<proteinExistence type="predicted"/>
<sequence length="297" mass="35057">MNVICMDNNLTKMINQIKQKFCLFPQSPLPLNVGIWQDQALELLWFDQQQIPRVERLPLHSMSSARQYLNKQARMTKIQWVTAILPQHTWSKRLILPHLLSSQECEQQCHYTLQKEFPLAYEHIWFDYRYQPIQAEQNPQASQLDIVAIHQQSAQQHIRQFLPIKINVLDHLAYVLLRAFYYLCPELQHNNEVLWLYQDHQTTIAIQDKPQQCQLLQKTSENLTALIDQYQQYYAPNIKHYVLYRTANLSSPLSKQYDWQLLDNHLPLIPLGCALWGNGSAMSTKKGNYQNVNETRS</sequence>
<keyword evidence="2" id="KW-1185">Reference proteome</keyword>
<name>A0A4R1FMR9_9PAST</name>
<protein>
    <submittedName>
        <fullName evidence="1">Type IV pilus assembly PilM-like protein</fullName>
    </submittedName>
</protein>
<gene>
    <name evidence="1" type="ORF">EV694_2124</name>
</gene>
<reference evidence="1 2" key="1">
    <citation type="submission" date="2019-03" db="EMBL/GenBank/DDBJ databases">
        <title>Genomic Encyclopedia of Type Strains, Phase IV (KMG-IV): sequencing the most valuable type-strain genomes for metagenomic binning, comparative biology and taxonomic classification.</title>
        <authorList>
            <person name="Goeker M."/>
        </authorList>
    </citation>
    <scope>NUCLEOTIDE SEQUENCE [LARGE SCALE GENOMIC DNA]</scope>
    <source>
        <strain evidence="1 2">DSM 15534</strain>
    </source>
</reference>